<dbReference type="EMBL" id="JBFNXR010000052">
    <property type="protein sequence ID" value="MEW9856315.1"/>
    <property type="molecule type" value="Genomic_DNA"/>
</dbReference>
<gene>
    <name evidence="2" type="ORF">ABUH87_14340</name>
</gene>
<dbReference type="Proteomes" id="UP001556118">
    <property type="component" value="Unassembled WGS sequence"/>
</dbReference>
<organism evidence="2 3">
    <name type="scientific">Novosphingobium rhizovicinum</name>
    <dbReference type="NCBI Taxonomy" id="3228928"/>
    <lineage>
        <taxon>Bacteria</taxon>
        <taxon>Pseudomonadati</taxon>
        <taxon>Pseudomonadota</taxon>
        <taxon>Alphaproteobacteria</taxon>
        <taxon>Sphingomonadales</taxon>
        <taxon>Sphingomonadaceae</taxon>
        <taxon>Novosphingobium</taxon>
    </lineage>
</organism>
<keyword evidence="3" id="KW-1185">Reference proteome</keyword>
<dbReference type="InterPro" id="IPR029032">
    <property type="entry name" value="AhpD-like"/>
</dbReference>
<comment type="caution">
    <text evidence="2">The sequence shown here is derived from an EMBL/GenBank/DDBJ whole genome shotgun (WGS) entry which is preliminary data.</text>
</comment>
<feature type="domain" description="Carboxymuconolactone decarboxylase-like" evidence="1">
    <location>
        <begin position="53"/>
        <end position="120"/>
    </location>
</feature>
<dbReference type="Gene3D" id="1.20.1290.10">
    <property type="entry name" value="AhpD-like"/>
    <property type="match status" value="1"/>
</dbReference>
<dbReference type="SUPFAM" id="SSF69118">
    <property type="entry name" value="AhpD-like"/>
    <property type="match status" value="1"/>
</dbReference>
<dbReference type="InterPro" id="IPR003779">
    <property type="entry name" value="CMD-like"/>
</dbReference>
<proteinExistence type="predicted"/>
<name>A0ABV3REB4_9SPHN</name>
<evidence type="ECO:0000313" key="3">
    <source>
        <dbReference type="Proteomes" id="UP001556118"/>
    </source>
</evidence>
<dbReference type="PANTHER" id="PTHR34846:SF5">
    <property type="entry name" value="CARBOXYMUCONOLACTONE DECARBOXYLASE-LIKE DOMAIN-CONTAINING PROTEIN"/>
    <property type="match status" value="1"/>
</dbReference>
<dbReference type="PANTHER" id="PTHR34846">
    <property type="entry name" value="4-CARBOXYMUCONOLACTONE DECARBOXYLASE FAMILY PROTEIN (AFU_ORTHOLOGUE AFUA_6G11590)"/>
    <property type="match status" value="1"/>
</dbReference>
<evidence type="ECO:0000259" key="1">
    <source>
        <dbReference type="Pfam" id="PF02627"/>
    </source>
</evidence>
<dbReference type="RefSeq" id="WP_367774722.1">
    <property type="nucleotide sequence ID" value="NZ_JBFNXR010000052.1"/>
</dbReference>
<reference evidence="2 3" key="1">
    <citation type="submission" date="2024-06" db="EMBL/GenBank/DDBJ databases">
        <title>Novosphingobium rhizovicinus M1R2S20.</title>
        <authorList>
            <person name="Sun J.-Q."/>
        </authorList>
    </citation>
    <scope>NUCLEOTIDE SEQUENCE [LARGE SCALE GENOMIC DNA]</scope>
    <source>
        <strain evidence="2 3">M1R2S20</strain>
    </source>
</reference>
<evidence type="ECO:0000313" key="2">
    <source>
        <dbReference type="EMBL" id="MEW9856315.1"/>
    </source>
</evidence>
<dbReference type="Pfam" id="PF02627">
    <property type="entry name" value="CMD"/>
    <property type="match status" value="1"/>
</dbReference>
<sequence length="211" mass="22737">MSSGGTRQTQRIENLPPEAWTPEVEALFPIMLPPDSSAKGSDFNSILLLAHHPRLSEPWLQFNAKVARGFTLSAREREIAILRVAWRRGSEYEWVHHMLSGARAGLTVAHFAALQSEEASGDWSELETVLIRATDEICLSGGVAAGTLAALRQHLSTEQLFELLYATGCYIALAAILNTAGAAVEPQIAAQAASAGLPHFDPLPKAQGRSS</sequence>
<protein>
    <submittedName>
        <fullName evidence="2">Carboxymuconolactone decarboxylase family protein</fullName>
    </submittedName>
</protein>
<accession>A0ABV3REB4</accession>